<dbReference type="EMBL" id="CP097463">
    <property type="protein sequence ID" value="WAX55892.1"/>
    <property type="molecule type" value="Genomic_DNA"/>
</dbReference>
<protein>
    <recommendedName>
        <fullName evidence="5">Large ribosomal subunit protein bL25</fullName>
    </recommendedName>
    <alternativeName>
        <fullName evidence="5">General stress protein CTC</fullName>
    </alternativeName>
</protein>
<feature type="domain" description="Large ribosomal subunit protein bL25 beta" evidence="8">
    <location>
        <begin position="100"/>
        <end position="178"/>
    </location>
</feature>
<comment type="similarity">
    <text evidence="5">Belongs to the bacterial ribosomal protein bL25 family. CTC subfamily.</text>
</comment>
<evidence type="ECO:0000256" key="5">
    <source>
        <dbReference type="HAMAP-Rule" id="MF_01334"/>
    </source>
</evidence>
<dbReference type="Pfam" id="PF01386">
    <property type="entry name" value="Ribosomal_L25p"/>
    <property type="match status" value="1"/>
</dbReference>
<evidence type="ECO:0000256" key="1">
    <source>
        <dbReference type="ARBA" id="ARBA00022730"/>
    </source>
</evidence>
<keyword evidence="3 5" id="KW-0689">Ribosomal protein</keyword>
<dbReference type="GO" id="GO:0005840">
    <property type="term" value="C:ribosome"/>
    <property type="evidence" value="ECO:0007669"/>
    <property type="project" value="UniProtKB-KW"/>
</dbReference>
<evidence type="ECO:0000259" key="8">
    <source>
        <dbReference type="Pfam" id="PF14693"/>
    </source>
</evidence>
<dbReference type="Gene3D" id="2.40.240.10">
    <property type="entry name" value="Ribosomal Protein L25, Chain P"/>
    <property type="match status" value="1"/>
</dbReference>
<proteinExistence type="inferred from homology"/>
<name>A0ABY7JX51_9ACTN</name>
<evidence type="ECO:0000256" key="6">
    <source>
        <dbReference type="SAM" id="MobiDB-lite"/>
    </source>
</evidence>
<evidence type="ECO:0000313" key="10">
    <source>
        <dbReference type="Proteomes" id="UP001164693"/>
    </source>
</evidence>
<dbReference type="SUPFAM" id="SSF50715">
    <property type="entry name" value="Ribosomal protein L25-like"/>
    <property type="match status" value="1"/>
</dbReference>
<dbReference type="CDD" id="cd00495">
    <property type="entry name" value="Ribosomal_L25_TL5_CTC"/>
    <property type="match status" value="1"/>
</dbReference>
<keyword evidence="4 5" id="KW-0687">Ribonucleoprotein</keyword>
<sequence>MSEVRLPAEVRSEFGKGGARRTRRAGKIPAVIYGHGADPRHVSLPAREFTNAIRHGGTNVLLTLELDGEEQLAIPKAIQRHAIKGTFDHVDLLAVRRGEKVHIDVPLSVVGDLAPGGMLTQEHTSVSVEAEATHLPTEIEVSIAGLAIGTQVTAADLRLPDGTSLTGDPEQVLLIIQEATEAKLEEPTEGEQAVATGEAAAPAAGEGTSTERESGE</sequence>
<dbReference type="RefSeq" id="WP_269442416.1">
    <property type="nucleotide sequence ID" value="NZ_CP097463.1"/>
</dbReference>
<evidence type="ECO:0000259" key="7">
    <source>
        <dbReference type="Pfam" id="PF01386"/>
    </source>
</evidence>
<dbReference type="PANTHER" id="PTHR33284">
    <property type="entry name" value="RIBOSOMAL PROTEIN L25/GLN-TRNA SYNTHETASE, ANTI-CODON-BINDING DOMAIN-CONTAINING PROTEIN"/>
    <property type="match status" value="1"/>
</dbReference>
<accession>A0ABY7JX51</accession>
<dbReference type="Proteomes" id="UP001164693">
    <property type="component" value="Chromosome"/>
</dbReference>
<dbReference type="NCBIfam" id="TIGR00731">
    <property type="entry name" value="bL25_bact_ctc"/>
    <property type="match status" value="1"/>
</dbReference>
<evidence type="ECO:0000256" key="4">
    <source>
        <dbReference type="ARBA" id="ARBA00023274"/>
    </source>
</evidence>
<comment type="subunit">
    <text evidence="5">Part of the 50S ribosomal subunit; part of the 5S rRNA/L5/L18/L25 subcomplex. Contacts the 5S rRNA. Binds to the 5S rRNA independently of L5 and L18.</text>
</comment>
<feature type="region of interest" description="Disordered" evidence="6">
    <location>
        <begin position="182"/>
        <end position="216"/>
    </location>
</feature>
<dbReference type="InterPro" id="IPR020057">
    <property type="entry name" value="Ribosomal_bL25_b-dom"/>
</dbReference>
<dbReference type="PANTHER" id="PTHR33284:SF1">
    <property type="entry name" value="RIBOSOMAL PROTEIN L25_GLN-TRNA SYNTHETASE, ANTI-CODON-BINDING DOMAIN-CONTAINING PROTEIN"/>
    <property type="match status" value="1"/>
</dbReference>
<dbReference type="InterPro" id="IPR011035">
    <property type="entry name" value="Ribosomal_bL25/Gln-tRNA_synth"/>
</dbReference>
<dbReference type="InterPro" id="IPR029751">
    <property type="entry name" value="Ribosomal_L25_dom"/>
</dbReference>
<keyword evidence="2 5" id="KW-0694">RNA-binding</keyword>
<evidence type="ECO:0000256" key="3">
    <source>
        <dbReference type="ARBA" id="ARBA00022980"/>
    </source>
</evidence>
<dbReference type="InterPro" id="IPR020056">
    <property type="entry name" value="Rbsml_bL25/Gln-tRNA_synth_N"/>
</dbReference>
<dbReference type="NCBIfam" id="NF004131">
    <property type="entry name" value="PRK05618.2-1"/>
    <property type="match status" value="1"/>
</dbReference>
<feature type="compositionally biased region" description="Low complexity" evidence="6">
    <location>
        <begin position="190"/>
        <end position="208"/>
    </location>
</feature>
<dbReference type="HAMAP" id="MF_01334">
    <property type="entry name" value="Ribosomal_bL25_CTC"/>
    <property type="match status" value="1"/>
</dbReference>
<dbReference type="InterPro" id="IPR001021">
    <property type="entry name" value="Ribosomal_bL25_long"/>
</dbReference>
<dbReference type="Gene3D" id="2.170.120.20">
    <property type="entry name" value="Ribosomal protein L25, beta domain"/>
    <property type="match status" value="1"/>
</dbReference>
<gene>
    <name evidence="5" type="primary">rplY</name>
    <name evidence="5" type="synonym">ctc</name>
    <name evidence="9" type="ORF">M6B22_15280</name>
</gene>
<organism evidence="9 10">
    <name type="scientific">Jatrophihabitans cynanchi</name>
    <dbReference type="NCBI Taxonomy" id="2944128"/>
    <lineage>
        <taxon>Bacteria</taxon>
        <taxon>Bacillati</taxon>
        <taxon>Actinomycetota</taxon>
        <taxon>Actinomycetes</taxon>
        <taxon>Jatrophihabitantales</taxon>
        <taxon>Jatrophihabitantaceae</taxon>
        <taxon>Jatrophihabitans</taxon>
    </lineage>
</organism>
<dbReference type="Pfam" id="PF14693">
    <property type="entry name" value="Ribosomal_TL5_C"/>
    <property type="match status" value="1"/>
</dbReference>
<dbReference type="InterPro" id="IPR020930">
    <property type="entry name" value="Ribosomal_uL5_bac-type"/>
</dbReference>
<feature type="domain" description="Large ribosomal subunit protein bL25 L25" evidence="7">
    <location>
        <begin position="6"/>
        <end position="92"/>
    </location>
</feature>
<evidence type="ECO:0000256" key="2">
    <source>
        <dbReference type="ARBA" id="ARBA00022884"/>
    </source>
</evidence>
<keyword evidence="10" id="KW-1185">Reference proteome</keyword>
<dbReference type="InterPro" id="IPR037121">
    <property type="entry name" value="Ribosomal_bL25_C"/>
</dbReference>
<keyword evidence="1 5" id="KW-0699">rRNA-binding</keyword>
<reference evidence="9" key="1">
    <citation type="submission" date="2022-05" db="EMBL/GenBank/DDBJ databases">
        <title>Jatrophihabitans sp. SB3-54 whole genome sequence.</title>
        <authorList>
            <person name="Suh M.K."/>
            <person name="Eom M.K."/>
            <person name="Kim J.S."/>
            <person name="Kim H.S."/>
            <person name="Do H.E."/>
            <person name="Shin Y.K."/>
            <person name="Lee J.-S."/>
        </authorList>
    </citation>
    <scope>NUCLEOTIDE SEQUENCE</scope>
    <source>
        <strain evidence="9">SB3-54</strain>
    </source>
</reference>
<evidence type="ECO:0000313" key="9">
    <source>
        <dbReference type="EMBL" id="WAX55892.1"/>
    </source>
</evidence>
<comment type="function">
    <text evidence="5">This is one of the proteins that binds to the 5S RNA in the ribosome where it forms part of the central protuberance.</text>
</comment>